<comment type="similarity">
    <text evidence="2">Belongs to the class-IV pyridoxal-phosphate-dependent aminotransferase family.</text>
</comment>
<dbReference type="InterPro" id="IPR001544">
    <property type="entry name" value="Aminotrans_IV"/>
</dbReference>
<sequence length="339" mass="37565">MIQPKADYKWDAYDSKKNDVAGHVECTFNVEEESWTAPRFVRSPFLSIHGLAPGLNYGNLVTKSSSSRRSPDGEILIFRPEANAARLKRSATFLSIPDVPEKLFLESVQLAVRFNAEYVCPHNVNGSLYIRPLLFGSGVQIGLEPLTTSRSAFTFNHISLSMATVIDDFDRAATRGSGAVKVGGNYAPVMRWTCFAKQSGYNVLLHLDSQTQTEIDEFSTSGFIGIRHDEHQTTLVVADSKAAIDSITSDSAAKLARSLGWTVEKRVVRFNELATFSEVLAAGTAAGLVPVSYIRRESTNQTFDFLPDGPHYQKLWTKLQGIQNGTLEDEFKWCTKLVE</sequence>
<keyword evidence="5" id="KW-0663">Pyridoxal phosphate</keyword>
<evidence type="ECO:0000256" key="2">
    <source>
        <dbReference type="ARBA" id="ARBA00009320"/>
    </source>
</evidence>
<dbReference type="Proteomes" id="UP001055172">
    <property type="component" value="Unassembled WGS sequence"/>
</dbReference>
<dbReference type="InterPro" id="IPR043132">
    <property type="entry name" value="BCAT-like_C"/>
</dbReference>
<evidence type="ECO:0000256" key="1">
    <source>
        <dbReference type="ARBA" id="ARBA00001933"/>
    </source>
</evidence>
<evidence type="ECO:0000313" key="8">
    <source>
        <dbReference type="Proteomes" id="UP001055172"/>
    </source>
</evidence>
<evidence type="ECO:0000256" key="6">
    <source>
        <dbReference type="PIRSR" id="PIRSR006468-1"/>
    </source>
</evidence>
<dbReference type="SUPFAM" id="SSF56752">
    <property type="entry name" value="D-aminoacid aminotransferase-like PLP-dependent enzymes"/>
    <property type="match status" value="1"/>
</dbReference>
<comment type="cofactor">
    <cofactor evidence="1">
        <name>pyridoxal 5'-phosphate</name>
        <dbReference type="ChEBI" id="CHEBI:597326"/>
    </cofactor>
</comment>
<organism evidence="7 8">
    <name type="scientific">Colletotrichum liriopes</name>
    <dbReference type="NCBI Taxonomy" id="708192"/>
    <lineage>
        <taxon>Eukaryota</taxon>
        <taxon>Fungi</taxon>
        <taxon>Dikarya</taxon>
        <taxon>Ascomycota</taxon>
        <taxon>Pezizomycotina</taxon>
        <taxon>Sordariomycetes</taxon>
        <taxon>Hypocreomycetidae</taxon>
        <taxon>Glomerellales</taxon>
        <taxon>Glomerellaceae</taxon>
        <taxon>Colletotrichum</taxon>
        <taxon>Colletotrichum spaethianum species complex</taxon>
    </lineage>
</organism>
<keyword evidence="4" id="KW-0808">Transferase</keyword>
<dbReference type="GO" id="GO:0004084">
    <property type="term" value="F:branched-chain-amino-acid transaminase activity"/>
    <property type="evidence" value="ECO:0007669"/>
    <property type="project" value="InterPro"/>
</dbReference>
<dbReference type="InterPro" id="IPR043131">
    <property type="entry name" value="BCAT-like_N"/>
</dbReference>
<dbReference type="PANTHER" id="PTHR42825">
    <property type="entry name" value="AMINO ACID AMINOTRANSFERASE"/>
    <property type="match status" value="1"/>
</dbReference>
<gene>
    <name evidence="7" type="ORF">ColLi_12742</name>
</gene>
<evidence type="ECO:0000313" key="7">
    <source>
        <dbReference type="EMBL" id="GJC89904.1"/>
    </source>
</evidence>
<dbReference type="InterPro" id="IPR005786">
    <property type="entry name" value="B_amino_transII"/>
</dbReference>
<comment type="caution">
    <text evidence="7">The sequence shown here is derived from an EMBL/GenBank/DDBJ whole genome shotgun (WGS) entry which is preliminary data.</text>
</comment>
<keyword evidence="8" id="KW-1185">Reference proteome</keyword>
<dbReference type="PIRSF" id="PIRSF006468">
    <property type="entry name" value="BCAT1"/>
    <property type="match status" value="1"/>
</dbReference>
<proteinExistence type="inferred from homology"/>
<dbReference type="Gene3D" id="3.30.470.10">
    <property type="match status" value="1"/>
</dbReference>
<dbReference type="EMBL" id="BPPX01000046">
    <property type="protein sequence ID" value="GJC89904.1"/>
    <property type="molecule type" value="Genomic_DNA"/>
</dbReference>
<feature type="modified residue" description="N6-(pyridoxal phosphate)lysine" evidence="6">
    <location>
        <position position="181"/>
    </location>
</feature>
<dbReference type="Pfam" id="PF01063">
    <property type="entry name" value="Aminotran_4"/>
    <property type="match status" value="1"/>
</dbReference>
<dbReference type="InterPro" id="IPR036038">
    <property type="entry name" value="Aminotransferase-like"/>
</dbReference>
<reference evidence="7 8" key="1">
    <citation type="submission" date="2021-07" db="EMBL/GenBank/DDBJ databases">
        <title>Genome data of Colletotrichum spaethianum.</title>
        <authorList>
            <person name="Utami Y.D."/>
            <person name="Hiruma K."/>
        </authorList>
    </citation>
    <scope>NUCLEOTIDE SEQUENCE [LARGE SCALE GENOMIC DNA]</scope>
    <source>
        <strain evidence="7 8">MAFF 242679</strain>
    </source>
</reference>
<dbReference type="AlphaFoldDB" id="A0AA37LYZ7"/>
<dbReference type="Gene3D" id="3.20.10.10">
    <property type="entry name" value="D-amino Acid Aminotransferase, subunit A, domain 2"/>
    <property type="match status" value="1"/>
</dbReference>
<keyword evidence="3 7" id="KW-0032">Aminotransferase</keyword>
<evidence type="ECO:0000256" key="5">
    <source>
        <dbReference type="ARBA" id="ARBA00022898"/>
    </source>
</evidence>
<protein>
    <submittedName>
        <fullName evidence="7">Branched-chain-amino-acid aminotransferase TOXF</fullName>
    </submittedName>
</protein>
<dbReference type="GO" id="GO:0009081">
    <property type="term" value="P:branched-chain amino acid metabolic process"/>
    <property type="evidence" value="ECO:0007669"/>
    <property type="project" value="InterPro"/>
</dbReference>
<evidence type="ECO:0000256" key="3">
    <source>
        <dbReference type="ARBA" id="ARBA00022576"/>
    </source>
</evidence>
<dbReference type="PANTHER" id="PTHR42825:SF2">
    <property type="entry name" value="BRANCHED-CHAIN-AMINO-ACID AMINOTRANSFERASE 3, CHLOROPLASTIC-RELATED"/>
    <property type="match status" value="1"/>
</dbReference>
<accession>A0AA37LYZ7</accession>
<evidence type="ECO:0000256" key="4">
    <source>
        <dbReference type="ARBA" id="ARBA00022679"/>
    </source>
</evidence>
<name>A0AA37LYZ7_9PEZI</name>